<evidence type="ECO:0000256" key="1">
    <source>
        <dbReference type="ARBA" id="ARBA00004123"/>
    </source>
</evidence>
<dbReference type="InterPro" id="IPR051219">
    <property type="entry name" value="Heterochromatin_chromo-domain"/>
</dbReference>
<dbReference type="VEuPathDB" id="FungiDB:A1O9_12596"/>
<feature type="region of interest" description="Disordered" evidence="4">
    <location>
        <begin position="85"/>
        <end position="192"/>
    </location>
</feature>
<feature type="non-terminal residue" evidence="6">
    <location>
        <position position="899"/>
    </location>
</feature>
<protein>
    <recommendedName>
        <fullName evidence="5">Chromo domain-containing protein</fullName>
    </recommendedName>
</protein>
<reference evidence="6 7" key="1">
    <citation type="submission" date="2013-03" db="EMBL/GenBank/DDBJ databases">
        <title>The Genome Sequence of Exophiala aquamarina CBS 119918.</title>
        <authorList>
            <consortium name="The Broad Institute Genomics Platform"/>
            <person name="Cuomo C."/>
            <person name="de Hoog S."/>
            <person name="Gorbushina A."/>
            <person name="Walker B."/>
            <person name="Young S.K."/>
            <person name="Zeng Q."/>
            <person name="Gargeya S."/>
            <person name="Fitzgerald M."/>
            <person name="Haas B."/>
            <person name="Abouelleil A."/>
            <person name="Allen A.W."/>
            <person name="Alvarado L."/>
            <person name="Arachchi H.M."/>
            <person name="Berlin A.M."/>
            <person name="Chapman S.B."/>
            <person name="Gainer-Dewar J."/>
            <person name="Goldberg J."/>
            <person name="Griggs A."/>
            <person name="Gujja S."/>
            <person name="Hansen M."/>
            <person name="Howarth C."/>
            <person name="Imamovic A."/>
            <person name="Ireland A."/>
            <person name="Larimer J."/>
            <person name="McCowan C."/>
            <person name="Murphy C."/>
            <person name="Pearson M."/>
            <person name="Poon T.W."/>
            <person name="Priest M."/>
            <person name="Roberts A."/>
            <person name="Saif S."/>
            <person name="Shea T."/>
            <person name="Sisk P."/>
            <person name="Sykes S."/>
            <person name="Wortman J."/>
            <person name="Nusbaum C."/>
            <person name="Birren B."/>
        </authorList>
    </citation>
    <scope>NUCLEOTIDE SEQUENCE [LARGE SCALE GENOMIC DNA]</scope>
    <source>
        <strain evidence="6 7">CBS 119918</strain>
    </source>
</reference>
<dbReference type="EMBL" id="AMGV01000025">
    <property type="protein sequence ID" value="KEF51246.1"/>
    <property type="molecule type" value="Genomic_DNA"/>
</dbReference>
<feature type="compositionally biased region" description="Low complexity" evidence="4">
    <location>
        <begin position="138"/>
        <end position="151"/>
    </location>
</feature>
<dbReference type="RefSeq" id="XP_013253836.1">
    <property type="nucleotide sequence ID" value="XM_013398382.1"/>
</dbReference>
<evidence type="ECO:0000256" key="3">
    <source>
        <dbReference type="ARBA" id="ARBA00023242"/>
    </source>
</evidence>
<keyword evidence="3" id="KW-0539">Nucleus</keyword>
<organism evidence="6 7">
    <name type="scientific">Exophiala aquamarina CBS 119918</name>
    <dbReference type="NCBI Taxonomy" id="1182545"/>
    <lineage>
        <taxon>Eukaryota</taxon>
        <taxon>Fungi</taxon>
        <taxon>Dikarya</taxon>
        <taxon>Ascomycota</taxon>
        <taxon>Pezizomycotina</taxon>
        <taxon>Eurotiomycetes</taxon>
        <taxon>Chaetothyriomycetidae</taxon>
        <taxon>Chaetothyriales</taxon>
        <taxon>Herpotrichiellaceae</taxon>
        <taxon>Exophiala</taxon>
    </lineage>
</organism>
<comment type="subunit">
    <text evidence="2">Component of the NuA4 histone acetyltransferase complex.</text>
</comment>
<dbReference type="AlphaFoldDB" id="A0A072NUG3"/>
<dbReference type="OrthoDB" id="4120937at2759"/>
<dbReference type="Proteomes" id="UP000027920">
    <property type="component" value="Unassembled WGS sequence"/>
</dbReference>
<dbReference type="GeneID" id="25287490"/>
<feature type="compositionally biased region" description="Basic residues" evidence="4">
    <location>
        <begin position="97"/>
        <end position="108"/>
    </location>
</feature>
<dbReference type="CDD" id="cd18966">
    <property type="entry name" value="chromodomain"/>
    <property type="match status" value="1"/>
</dbReference>
<feature type="domain" description="Chromo" evidence="5">
    <location>
        <begin position="11"/>
        <end position="60"/>
    </location>
</feature>
<dbReference type="InterPro" id="IPR000953">
    <property type="entry name" value="Chromo/chromo_shadow_dom"/>
</dbReference>
<evidence type="ECO:0000256" key="4">
    <source>
        <dbReference type="SAM" id="MobiDB-lite"/>
    </source>
</evidence>
<dbReference type="GO" id="GO:0006338">
    <property type="term" value="P:chromatin remodeling"/>
    <property type="evidence" value="ECO:0007669"/>
    <property type="project" value="UniProtKB-ARBA"/>
</dbReference>
<dbReference type="InterPro" id="IPR016197">
    <property type="entry name" value="Chromo-like_dom_sf"/>
</dbReference>
<dbReference type="STRING" id="1182545.A0A072NUG3"/>
<feature type="compositionally biased region" description="Polar residues" evidence="4">
    <location>
        <begin position="315"/>
        <end position="338"/>
    </location>
</feature>
<feature type="compositionally biased region" description="Polar residues" evidence="4">
    <location>
        <begin position="161"/>
        <end position="177"/>
    </location>
</feature>
<feature type="non-terminal residue" evidence="6">
    <location>
        <position position="1"/>
    </location>
</feature>
<dbReference type="SMART" id="SM00298">
    <property type="entry name" value="CHROMO"/>
    <property type="match status" value="1"/>
</dbReference>
<feature type="region of interest" description="Disordered" evidence="4">
    <location>
        <begin position="204"/>
        <end position="225"/>
    </location>
</feature>
<dbReference type="PANTHER" id="PTHR22812">
    <property type="entry name" value="CHROMOBOX PROTEIN"/>
    <property type="match status" value="1"/>
</dbReference>
<accession>A0A072NUG3</accession>
<dbReference type="GO" id="GO:0005634">
    <property type="term" value="C:nucleus"/>
    <property type="evidence" value="ECO:0007669"/>
    <property type="project" value="UniProtKB-SubCell"/>
</dbReference>
<evidence type="ECO:0000313" key="7">
    <source>
        <dbReference type="Proteomes" id="UP000027920"/>
    </source>
</evidence>
<feature type="region of interest" description="Disordered" evidence="4">
    <location>
        <begin position="534"/>
        <end position="553"/>
    </location>
</feature>
<dbReference type="PROSITE" id="PS50013">
    <property type="entry name" value="CHROMO_2"/>
    <property type="match status" value="1"/>
</dbReference>
<comment type="subcellular location">
    <subcellularLocation>
        <location evidence="1">Nucleus</location>
    </subcellularLocation>
</comment>
<keyword evidence="7" id="KW-1185">Reference proteome</keyword>
<feature type="region of interest" description="Disordered" evidence="4">
    <location>
        <begin position="311"/>
        <end position="338"/>
    </location>
</feature>
<comment type="caution">
    <text evidence="6">The sequence shown here is derived from an EMBL/GenBank/DDBJ whole genome shotgun (WGS) entry which is preliminary data.</text>
</comment>
<evidence type="ECO:0000259" key="5">
    <source>
        <dbReference type="PROSITE" id="PS50013"/>
    </source>
</evidence>
<dbReference type="InterPro" id="IPR023780">
    <property type="entry name" value="Chromo_domain"/>
</dbReference>
<dbReference type="SUPFAM" id="SSF54160">
    <property type="entry name" value="Chromo domain-like"/>
    <property type="match status" value="1"/>
</dbReference>
<dbReference type="Pfam" id="PF00385">
    <property type="entry name" value="Chromo"/>
    <property type="match status" value="1"/>
</dbReference>
<evidence type="ECO:0000313" key="6">
    <source>
        <dbReference type="EMBL" id="KEF51246.1"/>
    </source>
</evidence>
<gene>
    <name evidence="6" type="ORF">A1O9_12596</name>
</gene>
<proteinExistence type="predicted"/>
<evidence type="ECO:0000256" key="2">
    <source>
        <dbReference type="ARBA" id="ARBA00011353"/>
    </source>
</evidence>
<dbReference type="Gene3D" id="2.40.50.40">
    <property type="match status" value="1"/>
</dbReference>
<sequence>SDSSGAETTVYDVERILAQDDFHGKMLYLVKWQGYGEEQCTWEPPQNFSDPQTLREWETRLDIGDALDDEGVAALQERMNAYQDAQQAQEEDQRQLRVSKRRRVVKAPKSREFSSSESDTPMISKRSKIDASSAAHPTSTRSINSRTTSISQANTAAVPRSANSAAVSSFTEQNVPTQGEKGKETATSPEIRKRSSVTLVWGVKGKPENHKPMSGHPSENRGGEKFKNLRHQNNYEKAASRKGVPDMSRMELKSSEEWAKQRTVAAPLSPLAQSTGDSWLFIPEDGRARVASPIPTVKSPSGPVLRPEIDDSAVPQGSQQIHARTSQSESSVSTNAEHQTMKKLITTKRGRPFNKGAELLVYLSLGGHSVGDVKFLHLPLWLRTKFMAIKSAGDALLKIDFPQHDVKNWAEYLVFAKEFMVGAPCALGEIEAYEDTKLPADSLAEYLERESACAIWFYPDPLETVVMILYSQAAPRWNLLGNTLTTPAHKHRLRLLIRNTRSPLYSTQPPQDQGVLQRASGIFANTATRRTAWTEEGASEAGLASGRRRPSRDANDTLVHNLETDQACNRVDVAKLDLTEKAGTGDMMYEKHSLSRGAFQYLTTVSSRIKADPSNVRIFIAFANLFPYEAQVLREWLGEFVEARNIFSNTEKNGWEEFLESWEKKVGVVLFHQDLPNFTSLKMLSLRLQGDTLVCFNVSTDTSGRFSFRRIFPRGTAVCITEPCLTGFLEQTLDILRWFEFTTKQKKSNWKLVLFPDAVNKCLQRLCSLNTGAQKILGEIIGILLRLTKPLVRSPMDPDQYISGENFDGEGGTNDSLVLSPREALFPSTHGGSGTFSTNERALKARDQKFSEYIRAWTVLNCMNYRRFFVIDGHMTSETEAHARHIQFGHPETFIQENQ</sequence>
<dbReference type="HOGENOM" id="CLU_009138_0_0_1"/>
<name>A0A072NUG3_9EURO</name>